<reference evidence="1 2" key="1">
    <citation type="journal article" date="2016" name="Nat. Commun.">
        <title>Thousands of microbial genomes shed light on interconnected biogeochemical processes in an aquifer system.</title>
        <authorList>
            <person name="Anantharaman K."/>
            <person name="Brown C.T."/>
            <person name="Hug L.A."/>
            <person name="Sharon I."/>
            <person name="Castelle C.J."/>
            <person name="Probst A.J."/>
            <person name="Thomas B.C."/>
            <person name="Singh A."/>
            <person name="Wilkins M.J."/>
            <person name="Karaoz U."/>
            <person name="Brodie E.L."/>
            <person name="Williams K.H."/>
            <person name="Hubbard S.S."/>
            <person name="Banfield J.F."/>
        </authorList>
    </citation>
    <scope>NUCLEOTIDE SEQUENCE [LARGE SCALE GENOMIC DNA]</scope>
</reference>
<name>A0A1F5PHM6_9BACT</name>
<evidence type="ECO:0000313" key="1">
    <source>
        <dbReference type="EMBL" id="OGE89395.1"/>
    </source>
</evidence>
<protein>
    <submittedName>
        <fullName evidence="1">Uncharacterized protein</fullName>
    </submittedName>
</protein>
<dbReference type="STRING" id="1817828.A2722_00120"/>
<gene>
    <name evidence="1" type="ORF">A2722_00120</name>
</gene>
<dbReference type="AlphaFoldDB" id="A0A1F5PHM6"/>
<sequence>MPVTVIALLKDPNLVQTTYAEYWRKRVAREKFLGFTLVCPDLRIPENHGRRAYRSASGIIFEIDETLSPMVSHDPRLRGLLFSHLLPLDVYPLLGDCYEELTLRLRGRIFAQQVA</sequence>
<comment type="caution">
    <text evidence="1">The sequence shown here is derived from an EMBL/GenBank/DDBJ whole genome shotgun (WGS) entry which is preliminary data.</text>
</comment>
<accession>A0A1F5PHM6</accession>
<dbReference type="EMBL" id="MFEO01000021">
    <property type="protein sequence ID" value="OGE89395.1"/>
    <property type="molecule type" value="Genomic_DNA"/>
</dbReference>
<proteinExistence type="predicted"/>
<organism evidence="1 2">
    <name type="scientific">Candidatus Doudnabacteria bacterium RIFCSPHIGHO2_01_FULL_50_11</name>
    <dbReference type="NCBI Taxonomy" id="1817828"/>
    <lineage>
        <taxon>Bacteria</taxon>
        <taxon>Candidatus Doudnaibacteriota</taxon>
    </lineage>
</organism>
<dbReference type="Proteomes" id="UP000178377">
    <property type="component" value="Unassembled WGS sequence"/>
</dbReference>
<evidence type="ECO:0000313" key="2">
    <source>
        <dbReference type="Proteomes" id="UP000178377"/>
    </source>
</evidence>